<sequence>MDADTALTAGKSMGRNQTVLFHEDMRRSAVQSAKIAARIKMGITDGAFEPFFQPQIGFPGATLVGLEALARWKQPDGSHAPAESFIEVANETGLITEIDKAIFGAQSRYARHPDPPRHCEPKGLAQPVERATWQ</sequence>
<dbReference type="InterPro" id="IPR035919">
    <property type="entry name" value="EAL_sf"/>
</dbReference>
<dbReference type="InterPro" id="IPR001633">
    <property type="entry name" value="EAL_dom"/>
</dbReference>
<comment type="caution">
    <text evidence="3">The sequence shown here is derived from an EMBL/GenBank/DDBJ whole genome shotgun (WGS) entry which is preliminary data.</text>
</comment>
<feature type="compositionally biased region" description="Basic and acidic residues" evidence="1">
    <location>
        <begin position="111"/>
        <end position="121"/>
    </location>
</feature>
<evidence type="ECO:0000256" key="1">
    <source>
        <dbReference type="SAM" id="MobiDB-lite"/>
    </source>
</evidence>
<evidence type="ECO:0000259" key="2">
    <source>
        <dbReference type="PROSITE" id="PS50883"/>
    </source>
</evidence>
<dbReference type="Gene3D" id="3.20.20.450">
    <property type="entry name" value="EAL domain"/>
    <property type="match status" value="1"/>
</dbReference>
<accession>A0A640VV77</accession>
<dbReference type="Pfam" id="PF00563">
    <property type="entry name" value="EAL"/>
    <property type="match status" value="1"/>
</dbReference>
<dbReference type="PANTHER" id="PTHR33121">
    <property type="entry name" value="CYCLIC DI-GMP PHOSPHODIESTERASE PDEF"/>
    <property type="match status" value="1"/>
</dbReference>
<gene>
    <name evidence="3" type="ORF">So717_36720</name>
</gene>
<proteinExistence type="predicted"/>
<name>A0A640VV77_9RHOB</name>
<dbReference type="Proteomes" id="UP000436522">
    <property type="component" value="Unassembled WGS sequence"/>
</dbReference>
<feature type="region of interest" description="Disordered" evidence="1">
    <location>
        <begin position="106"/>
        <end position="134"/>
    </location>
</feature>
<dbReference type="OrthoDB" id="9814202at2"/>
<dbReference type="InterPro" id="IPR050706">
    <property type="entry name" value="Cyclic-di-GMP_PDE-like"/>
</dbReference>
<dbReference type="GO" id="GO:0071111">
    <property type="term" value="F:cyclic-guanylate-specific phosphodiesterase activity"/>
    <property type="evidence" value="ECO:0007669"/>
    <property type="project" value="InterPro"/>
</dbReference>
<dbReference type="SUPFAM" id="SSF141868">
    <property type="entry name" value="EAL domain-like"/>
    <property type="match status" value="1"/>
</dbReference>
<reference evidence="3 4" key="1">
    <citation type="submission" date="2019-12" db="EMBL/GenBank/DDBJ databases">
        <title>Roseobacter cerasinus sp. nov., isolated from seawater around aquaculture.</title>
        <authorList>
            <person name="Muramatsu S."/>
            <person name="Takabe Y."/>
            <person name="Mori K."/>
            <person name="Takaichi S."/>
            <person name="Hanada S."/>
        </authorList>
    </citation>
    <scope>NUCLEOTIDE SEQUENCE [LARGE SCALE GENOMIC DNA]</scope>
    <source>
        <strain evidence="3 4">AI77</strain>
    </source>
</reference>
<dbReference type="PANTHER" id="PTHR33121:SF70">
    <property type="entry name" value="SIGNALING PROTEIN YKOW"/>
    <property type="match status" value="1"/>
</dbReference>
<feature type="domain" description="EAL" evidence="2">
    <location>
        <begin position="32"/>
        <end position="134"/>
    </location>
</feature>
<dbReference type="RefSeq" id="WP_159980115.1">
    <property type="nucleotide sequence ID" value="NZ_BLIV01000008.1"/>
</dbReference>
<evidence type="ECO:0000313" key="4">
    <source>
        <dbReference type="Proteomes" id="UP000436522"/>
    </source>
</evidence>
<dbReference type="EMBL" id="BLIV01000008">
    <property type="protein sequence ID" value="GFE51919.1"/>
    <property type="molecule type" value="Genomic_DNA"/>
</dbReference>
<evidence type="ECO:0000313" key="3">
    <source>
        <dbReference type="EMBL" id="GFE51919.1"/>
    </source>
</evidence>
<protein>
    <recommendedName>
        <fullName evidence="2">EAL domain-containing protein</fullName>
    </recommendedName>
</protein>
<keyword evidence="4" id="KW-1185">Reference proteome</keyword>
<organism evidence="3 4">
    <name type="scientific">Roseobacter cerasinus</name>
    <dbReference type="NCBI Taxonomy" id="2602289"/>
    <lineage>
        <taxon>Bacteria</taxon>
        <taxon>Pseudomonadati</taxon>
        <taxon>Pseudomonadota</taxon>
        <taxon>Alphaproteobacteria</taxon>
        <taxon>Rhodobacterales</taxon>
        <taxon>Roseobacteraceae</taxon>
        <taxon>Roseobacter</taxon>
    </lineage>
</organism>
<dbReference type="PROSITE" id="PS50883">
    <property type="entry name" value="EAL"/>
    <property type="match status" value="1"/>
</dbReference>
<dbReference type="AlphaFoldDB" id="A0A640VV77"/>